<dbReference type="InterPro" id="IPR002110">
    <property type="entry name" value="Ankyrin_rpt"/>
</dbReference>
<name>A0A9P9IB71_9HYPO</name>
<dbReference type="InterPro" id="IPR008271">
    <property type="entry name" value="Ser/Thr_kinase_AS"/>
</dbReference>
<proteinExistence type="predicted"/>
<dbReference type="SMART" id="SM00220">
    <property type="entry name" value="S_TKc"/>
    <property type="match status" value="1"/>
</dbReference>
<dbReference type="CDD" id="cd14014">
    <property type="entry name" value="STKc_PknB_like"/>
    <property type="match status" value="1"/>
</dbReference>
<dbReference type="GO" id="GO:0004674">
    <property type="term" value="F:protein serine/threonine kinase activity"/>
    <property type="evidence" value="ECO:0007669"/>
    <property type="project" value="UniProtKB-KW"/>
</dbReference>
<dbReference type="InterPro" id="IPR000719">
    <property type="entry name" value="Prot_kinase_dom"/>
</dbReference>
<reference evidence="17" key="1">
    <citation type="journal article" date="2021" name="Nat. Commun.">
        <title>Genetic determinants of endophytism in the Arabidopsis root mycobiome.</title>
        <authorList>
            <person name="Mesny F."/>
            <person name="Miyauchi S."/>
            <person name="Thiergart T."/>
            <person name="Pickel B."/>
            <person name="Atanasova L."/>
            <person name="Karlsson M."/>
            <person name="Huettel B."/>
            <person name="Barry K.W."/>
            <person name="Haridas S."/>
            <person name="Chen C."/>
            <person name="Bauer D."/>
            <person name="Andreopoulos W."/>
            <person name="Pangilinan J."/>
            <person name="LaButti K."/>
            <person name="Riley R."/>
            <person name="Lipzen A."/>
            <person name="Clum A."/>
            <person name="Drula E."/>
            <person name="Henrissat B."/>
            <person name="Kohler A."/>
            <person name="Grigoriev I.V."/>
            <person name="Martin F.M."/>
            <person name="Hacquard S."/>
        </authorList>
    </citation>
    <scope>NUCLEOTIDE SEQUENCE</scope>
    <source>
        <strain evidence="17">MPI-CAGE-AT-0147</strain>
    </source>
</reference>
<comment type="caution">
    <text evidence="17">The sequence shown here is derived from an EMBL/GenBank/DDBJ whole genome shotgun (WGS) entry which is preliminary data.</text>
</comment>
<keyword evidence="4" id="KW-0723">Serine/threonine-protein kinase</keyword>
<dbReference type="SMART" id="SM00248">
    <property type="entry name" value="ANK"/>
    <property type="match status" value="4"/>
</dbReference>
<dbReference type="InterPro" id="IPR036770">
    <property type="entry name" value="Ankyrin_rpt-contain_sf"/>
</dbReference>
<dbReference type="PROSITE" id="PS50297">
    <property type="entry name" value="ANK_REP_REGION"/>
    <property type="match status" value="4"/>
</dbReference>
<evidence type="ECO:0000256" key="12">
    <source>
        <dbReference type="ARBA" id="ARBA00047899"/>
    </source>
</evidence>
<keyword evidence="14" id="KW-0040">ANK repeat</keyword>
<keyword evidence="7 17" id="KW-0418">Kinase</keyword>
<evidence type="ECO:0000313" key="17">
    <source>
        <dbReference type="EMBL" id="KAH7113567.1"/>
    </source>
</evidence>
<dbReference type="GO" id="GO:0015031">
    <property type="term" value="P:protein transport"/>
    <property type="evidence" value="ECO:0007669"/>
    <property type="project" value="UniProtKB-KW"/>
</dbReference>
<evidence type="ECO:0000256" key="8">
    <source>
        <dbReference type="ARBA" id="ARBA00022840"/>
    </source>
</evidence>
<evidence type="ECO:0000259" key="16">
    <source>
        <dbReference type="PROSITE" id="PS50011"/>
    </source>
</evidence>
<dbReference type="PROSITE" id="PS50011">
    <property type="entry name" value="PROTEIN_KINASE_DOM"/>
    <property type="match status" value="1"/>
</dbReference>
<gene>
    <name evidence="17" type="ORF">EDB81DRAFT_306452</name>
</gene>
<feature type="repeat" description="ANK" evidence="14">
    <location>
        <begin position="448"/>
        <end position="480"/>
    </location>
</feature>
<comment type="catalytic activity">
    <reaction evidence="13">
        <text>L-seryl-[protein] + ATP = O-phospho-L-seryl-[protein] + ADP + H(+)</text>
        <dbReference type="Rhea" id="RHEA:17989"/>
        <dbReference type="Rhea" id="RHEA-COMP:9863"/>
        <dbReference type="Rhea" id="RHEA-COMP:11604"/>
        <dbReference type="ChEBI" id="CHEBI:15378"/>
        <dbReference type="ChEBI" id="CHEBI:29999"/>
        <dbReference type="ChEBI" id="CHEBI:30616"/>
        <dbReference type="ChEBI" id="CHEBI:83421"/>
        <dbReference type="ChEBI" id="CHEBI:456216"/>
        <dbReference type="EC" id="2.7.11.1"/>
    </reaction>
</comment>
<dbReference type="PROSITE" id="PS00108">
    <property type="entry name" value="PROTEIN_KINASE_ST"/>
    <property type="match status" value="1"/>
</dbReference>
<feature type="region of interest" description="Disordered" evidence="15">
    <location>
        <begin position="323"/>
        <end position="351"/>
    </location>
</feature>
<comment type="subcellular location">
    <subcellularLocation>
        <location evidence="1">Preautophagosomal structure membrane</location>
        <topology evidence="1">Peripheral membrane protein</topology>
    </subcellularLocation>
</comment>
<dbReference type="Gene3D" id="1.10.510.10">
    <property type="entry name" value="Transferase(Phosphotransferase) domain 1"/>
    <property type="match status" value="1"/>
</dbReference>
<feature type="repeat" description="ANK" evidence="14">
    <location>
        <begin position="481"/>
        <end position="513"/>
    </location>
</feature>
<evidence type="ECO:0000256" key="14">
    <source>
        <dbReference type="PROSITE-ProRule" id="PRU00023"/>
    </source>
</evidence>
<evidence type="ECO:0000256" key="11">
    <source>
        <dbReference type="ARBA" id="ARBA00030237"/>
    </source>
</evidence>
<feature type="repeat" description="ANK" evidence="14">
    <location>
        <begin position="415"/>
        <end position="447"/>
    </location>
</feature>
<evidence type="ECO:0000256" key="2">
    <source>
        <dbReference type="ARBA" id="ARBA00012513"/>
    </source>
</evidence>
<dbReference type="Pfam" id="PF12796">
    <property type="entry name" value="Ank_2"/>
    <property type="match status" value="2"/>
</dbReference>
<evidence type="ECO:0000256" key="6">
    <source>
        <dbReference type="ARBA" id="ARBA00022741"/>
    </source>
</evidence>
<comment type="catalytic activity">
    <reaction evidence="12">
        <text>L-threonyl-[protein] + ATP = O-phospho-L-threonyl-[protein] + ADP + H(+)</text>
        <dbReference type="Rhea" id="RHEA:46608"/>
        <dbReference type="Rhea" id="RHEA-COMP:11060"/>
        <dbReference type="Rhea" id="RHEA-COMP:11605"/>
        <dbReference type="ChEBI" id="CHEBI:15378"/>
        <dbReference type="ChEBI" id="CHEBI:30013"/>
        <dbReference type="ChEBI" id="CHEBI:30616"/>
        <dbReference type="ChEBI" id="CHEBI:61977"/>
        <dbReference type="ChEBI" id="CHEBI:456216"/>
        <dbReference type="EC" id="2.7.11.1"/>
    </reaction>
</comment>
<organism evidence="17 18">
    <name type="scientific">Dactylonectria macrodidyma</name>
    <dbReference type="NCBI Taxonomy" id="307937"/>
    <lineage>
        <taxon>Eukaryota</taxon>
        <taxon>Fungi</taxon>
        <taxon>Dikarya</taxon>
        <taxon>Ascomycota</taxon>
        <taxon>Pezizomycotina</taxon>
        <taxon>Sordariomycetes</taxon>
        <taxon>Hypocreomycetidae</taxon>
        <taxon>Hypocreales</taxon>
        <taxon>Nectriaceae</taxon>
        <taxon>Dactylonectria</taxon>
    </lineage>
</organism>
<dbReference type="EMBL" id="JAGMUV010000034">
    <property type="protein sequence ID" value="KAH7113567.1"/>
    <property type="molecule type" value="Genomic_DNA"/>
</dbReference>
<keyword evidence="9" id="KW-0653">Protein transport</keyword>
<dbReference type="PROSITE" id="PS50088">
    <property type="entry name" value="ANK_REPEAT"/>
    <property type="match status" value="4"/>
</dbReference>
<keyword evidence="6" id="KW-0547">Nucleotide-binding</keyword>
<dbReference type="GO" id="GO:0034045">
    <property type="term" value="C:phagophore assembly site membrane"/>
    <property type="evidence" value="ECO:0007669"/>
    <property type="project" value="UniProtKB-SubCell"/>
</dbReference>
<dbReference type="PANTHER" id="PTHR24348:SF22">
    <property type="entry name" value="NON-SPECIFIC SERINE_THREONINE PROTEIN KINASE"/>
    <property type="match status" value="1"/>
</dbReference>
<dbReference type="GO" id="GO:0010506">
    <property type="term" value="P:regulation of autophagy"/>
    <property type="evidence" value="ECO:0007669"/>
    <property type="project" value="InterPro"/>
</dbReference>
<accession>A0A9P9IB71</accession>
<dbReference type="OrthoDB" id="10252171at2759"/>
<feature type="domain" description="Protein kinase" evidence="16">
    <location>
        <begin position="45"/>
        <end position="317"/>
    </location>
</feature>
<evidence type="ECO:0000256" key="15">
    <source>
        <dbReference type="SAM" id="MobiDB-lite"/>
    </source>
</evidence>
<dbReference type="SUPFAM" id="SSF56112">
    <property type="entry name" value="Protein kinase-like (PK-like)"/>
    <property type="match status" value="1"/>
</dbReference>
<evidence type="ECO:0000256" key="7">
    <source>
        <dbReference type="ARBA" id="ARBA00022777"/>
    </source>
</evidence>
<dbReference type="InterPro" id="IPR011009">
    <property type="entry name" value="Kinase-like_dom_sf"/>
</dbReference>
<dbReference type="InterPro" id="IPR045269">
    <property type="entry name" value="Atg1-like"/>
</dbReference>
<dbReference type="Pfam" id="PF00069">
    <property type="entry name" value="Pkinase"/>
    <property type="match status" value="1"/>
</dbReference>
<evidence type="ECO:0000256" key="13">
    <source>
        <dbReference type="ARBA" id="ARBA00048679"/>
    </source>
</evidence>
<keyword evidence="5" id="KW-0808">Transferase</keyword>
<dbReference type="GO" id="GO:0005524">
    <property type="term" value="F:ATP binding"/>
    <property type="evidence" value="ECO:0007669"/>
    <property type="project" value="UniProtKB-KW"/>
</dbReference>
<evidence type="ECO:0000256" key="9">
    <source>
        <dbReference type="ARBA" id="ARBA00022927"/>
    </source>
</evidence>
<evidence type="ECO:0000313" key="18">
    <source>
        <dbReference type="Proteomes" id="UP000738349"/>
    </source>
</evidence>
<keyword evidence="3" id="KW-0813">Transport</keyword>
<dbReference type="SUPFAM" id="SSF48403">
    <property type="entry name" value="Ankyrin repeat"/>
    <property type="match status" value="1"/>
</dbReference>
<keyword evidence="18" id="KW-1185">Reference proteome</keyword>
<dbReference type="Proteomes" id="UP000738349">
    <property type="component" value="Unassembled WGS sequence"/>
</dbReference>
<sequence length="523" mass="58768">MEDELPDHVRDYKLETTFPKKREIVHIYDDPDAPPSSQRRLECWKSDKRPIGRGGQGQVFLQTCTSGSRHYTHRAVKTIPLQDGGGKRRYIRELETIVKFSHDKYSKYFVKSLGWYEKKDSLCIAMEYVPTGDLQTYLRDHPALPEDDSRQITSQVLHGLAIMHREGFAHRDIKPQNVLIQQHPTPTEPGSWWVKLSDFGISKRLEAATSSASTVIGTVEYMAPELFYQNSLPDINYPAADMWALGVMTFRVLTKSSMFPSQRHVFQYETRPDTLFPHGSLDDFRISLDGQAFIRALMKPKPDERLDSKAAICHTWIQSWMPSAPMIPDDRSESSTSSSGRSSFDEERGMTTQVSNITDLPNAFQTGSNTQPTVIPRELLYEVQTQLLPAVEMGDEAEVELLLEKGADLEVEDGSGWTPLLRAAERGHEAIAKLLLEKGADLEAKEASGRTPLLWAAIRNHEAVVKLLLEKGADLEAKDGDGWTPLLWAAWNGHEAVAKLLLEKGADLEAKNGNAVGHRYCGQ</sequence>
<dbReference type="GO" id="GO:0005829">
    <property type="term" value="C:cytosol"/>
    <property type="evidence" value="ECO:0007669"/>
    <property type="project" value="TreeGrafter"/>
</dbReference>
<evidence type="ECO:0000256" key="10">
    <source>
        <dbReference type="ARBA" id="ARBA00023006"/>
    </source>
</evidence>
<dbReference type="Gene3D" id="1.25.40.20">
    <property type="entry name" value="Ankyrin repeat-containing domain"/>
    <property type="match status" value="3"/>
</dbReference>
<dbReference type="EC" id="2.7.11.1" evidence="2"/>
<protein>
    <recommendedName>
        <fullName evidence="2">non-specific serine/threonine protein kinase</fullName>
        <ecNumber evidence="2">2.7.11.1</ecNumber>
    </recommendedName>
    <alternativeName>
        <fullName evidence="11">Autophagy-related protein 1</fullName>
    </alternativeName>
</protein>
<dbReference type="AlphaFoldDB" id="A0A9P9IB71"/>
<feature type="repeat" description="ANK" evidence="14">
    <location>
        <begin position="382"/>
        <end position="414"/>
    </location>
</feature>
<evidence type="ECO:0000256" key="4">
    <source>
        <dbReference type="ARBA" id="ARBA00022527"/>
    </source>
</evidence>
<keyword evidence="10" id="KW-0072">Autophagy</keyword>
<dbReference type="GO" id="GO:0005776">
    <property type="term" value="C:autophagosome"/>
    <property type="evidence" value="ECO:0007669"/>
    <property type="project" value="TreeGrafter"/>
</dbReference>
<evidence type="ECO:0000256" key="1">
    <source>
        <dbReference type="ARBA" id="ARBA00004623"/>
    </source>
</evidence>
<evidence type="ECO:0000256" key="3">
    <source>
        <dbReference type="ARBA" id="ARBA00022448"/>
    </source>
</evidence>
<dbReference type="PRINTS" id="PR01415">
    <property type="entry name" value="ANKYRIN"/>
</dbReference>
<keyword evidence="8" id="KW-0067">ATP-binding</keyword>
<dbReference type="PANTHER" id="PTHR24348">
    <property type="entry name" value="SERINE/THREONINE-PROTEIN KINASE UNC-51-RELATED"/>
    <property type="match status" value="1"/>
</dbReference>
<dbReference type="GO" id="GO:0000045">
    <property type="term" value="P:autophagosome assembly"/>
    <property type="evidence" value="ECO:0007669"/>
    <property type="project" value="TreeGrafter"/>
</dbReference>
<evidence type="ECO:0000256" key="5">
    <source>
        <dbReference type="ARBA" id="ARBA00022679"/>
    </source>
</evidence>